<feature type="domain" description="Maltose/galactoside acetyltransferase" evidence="6">
    <location>
        <begin position="9"/>
        <end position="60"/>
    </location>
</feature>
<dbReference type="SUPFAM" id="SSF51161">
    <property type="entry name" value="Trimeric LpxA-like enzymes"/>
    <property type="match status" value="1"/>
</dbReference>
<dbReference type="Pfam" id="PF12464">
    <property type="entry name" value="Mac"/>
    <property type="match status" value="1"/>
</dbReference>
<dbReference type="PANTHER" id="PTHR43017">
    <property type="entry name" value="GALACTOSIDE O-ACETYLTRANSFERASE"/>
    <property type="match status" value="1"/>
</dbReference>
<evidence type="ECO:0000313" key="10">
    <source>
        <dbReference type="Proteomes" id="UP000239650"/>
    </source>
</evidence>
<proteinExistence type="inferred from homology"/>
<evidence type="ECO:0000256" key="2">
    <source>
        <dbReference type="ARBA" id="ARBA00022679"/>
    </source>
</evidence>
<comment type="similarity">
    <text evidence="1 5">Belongs to the transferase hexapeptide repeat family.</text>
</comment>
<dbReference type="InterPro" id="IPR039369">
    <property type="entry name" value="LacA-like"/>
</dbReference>
<gene>
    <name evidence="8" type="primary">maa_2</name>
    <name evidence="7" type="ORF">CUR37_09190</name>
    <name evidence="8" type="ORF">LAS9267_01881</name>
</gene>
<comment type="caution">
    <text evidence="8">The sequence shown here is derived from an EMBL/GenBank/DDBJ whole genome shotgun (WGS) entry which is preliminary data.</text>
</comment>
<dbReference type="InterPro" id="IPR001451">
    <property type="entry name" value="Hexapep"/>
</dbReference>
<dbReference type="Proteomes" id="UP000234349">
    <property type="component" value="Unassembled WGS sequence"/>
</dbReference>
<dbReference type="Proteomes" id="UP000239650">
    <property type="component" value="Unassembled WGS sequence"/>
</dbReference>
<keyword evidence="3" id="KW-0677">Repeat</keyword>
<keyword evidence="4 5" id="KW-0012">Acyltransferase</keyword>
<evidence type="ECO:0000256" key="3">
    <source>
        <dbReference type="ARBA" id="ARBA00022737"/>
    </source>
</evidence>
<sequence length="188" mass="20229">MTVTNDAAFTAMTNGEWYFDSEATVQQRNETRLALQKAGQILDNATRMATIQKLLGHTGSDFFIETGFEFSFGQNISVGDHFYGNRNVLICDEGRVTIGDSCKFGPGVSLLTPYHPLDPTERATKKEISGAITIGNHVWLGANVTVLPGVSLGNNVVVGAGSVVTKSYPDNVILVGNPARVLREIPAK</sequence>
<dbReference type="EMBL" id="OKRC01000011">
    <property type="protein sequence ID" value="SPE23081.1"/>
    <property type="molecule type" value="Genomic_DNA"/>
</dbReference>
<reference evidence="8 10" key="2">
    <citation type="submission" date="2018-02" db="EMBL/GenBank/DDBJ databases">
        <authorList>
            <person name="Rodrigo-Torres L."/>
            <person name="Arahal R. D."/>
            <person name="Lucena T."/>
        </authorList>
    </citation>
    <scope>NUCLEOTIDE SEQUENCE [LARGE SCALE GENOMIC DNA]</scope>
    <source>
        <strain evidence="8 10">CECT 9267</strain>
    </source>
</reference>
<dbReference type="CDD" id="cd03357">
    <property type="entry name" value="LbH_MAT_GAT"/>
    <property type="match status" value="1"/>
</dbReference>
<dbReference type="InterPro" id="IPR011004">
    <property type="entry name" value="Trimer_LpxA-like_sf"/>
</dbReference>
<evidence type="ECO:0000256" key="5">
    <source>
        <dbReference type="RuleBase" id="RU367021"/>
    </source>
</evidence>
<evidence type="ECO:0000256" key="1">
    <source>
        <dbReference type="ARBA" id="ARBA00007274"/>
    </source>
</evidence>
<evidence type="ECO:0000313" key="7">
    <source>
        <dbReference type="EMBL" id="PKX76451.1"/>
    </source>
</evidence>
<evidence type="ECO:0000256" key="4">
    <source>
        <dbReference type="ARBA" id="ARBA00023315"/>
    </source>
</evidence>
<dbReference type="InterPro" id="IPR024688">
    <property type="entry name" value="Mac_dom"/>
</dbReference>
<evidence type="ECO:0000313" key="8">
    <source>
        <dbReference type="EMBL" id="SPE23081.1"/>
    </source>
</evidence>
<reference evidence="7 9" key="1">
    <citation type="submission" date="2016-09" db="EMBL/GenBank/DDBJ databases">
        <authorList>
            <person name="Inglin R.C."/>
        </authorList>
    </citation>
    <scope>NUCLEOTIDE SEQUENCE [LARGE SCALE GENOMIC DNA]</scope>
    <source>
        <strain evidence="7 9">RI-517</strain>
    </source>
</reference>
<dbReference type="GeneID" id="57132788"/>
<dbReference type="Gene3D" id="2.160.10.10">
    <property type="entry name" value="Hexapeptide repeat proteins"/>
    <property type="match status" value="1"/>
</dbReference>
<dbReference type="EMBL" id="MKGH01000048">
    <property type="protein sequence ID" value="PKX76451.1"/>
    <property type="molecule type" value="Genomic_DNA"/>
</dbReference>
<dbReference type="RefSeq" id="WP_011375547.1">
    <property type="nucleotide sequence ID" value="NZ_AP017931.1"/>
</dbReference>
<dbReference type="EC" id="2.3.1.-" evidence="5"/>
<name>A0A094Y1D2_LATSK</name>
<evidence type="ECO:0000313" key="9">
    <source>
        <dbReference type="Proteomes" id="UP000234349"/>
    </source>
</evidence>
<dbReference type="AlphaFoldDB" id="A0A094Y1D2"/>
<evidence type="ECO:0000259" key="6">
    <source>
        <dbReference type="SMART" id="SM01266"/>
    </source>
</evidence>
<organism evidence="8 10">
    <name type="scientific">Latilactobacillus sakei</name>
    <name type="common">Lactobacillus sakei</name>
    <dbReference type="NCBI Taxonomy" id="1599"/>
    <lineage>
        <taxon>Bacteria</taxon>
        <taxon>Bacillati</taxon>
        <taxon>Bacillota</taxon>
        <taxon>Bacilli</taxon>
        <taxon>Lactobacillales</taxon>
        <taxon>Lactobacillaceae</taxon>
        <taxon>Latilactobacillus</taxon>
    </lineage>
</organism>
<protein>
    <recommendedName>
        <fullName evidence="5">Acetyltransferase</fullName>
        <ecNumber evidence="5">2.3.1.-</ecNumber>
    </recommendedName>
</protein>
<accession>A0A094Y1D2</accession>
<dbReference type="SMART" id="SM01266">
    <property type="entry name" value="Mac"/>
    <property type="match status" value="1"/>
</dbReference>
<dbReference type="GO" id="GO:0008870">
    <property type="term" value="F:galactoside O-acetyltransferase activity"/>
    <property type="evidence" value="ECO:0007669"/>
    <property type="project" value="TreeGrafter"/>
</dbReference>
<dbReference type="PANTHER" id="PTHR43017:SF1">
    <property type="entry name" value="ACETYLTRANSFERASE YJL218W-RELATED"/>
    <property type="match status" value="1"/>
</dbReference>
<dbReference type="Pfam" id="PF00132">
    <property type="entry name" value="Hexapep"/>
    <property type="match status" value="1"/>
</dbReference>
<keyword evidence="2 5" id="KW-0808">Transferase</keyword>